<comment type="function">
    <text evidence="1">Catalyzes the sodium-dependent transport of glutamate.</text>
</comment>
<feature type="transmembrane region" description="Helical" evidence="1">
    <location>
        <begin position="240"/>
        <end position="258"/>
    </location>
</feature>
<dbReference type="HAMAP" id="MF_02062">
    <property type="entry name" value="GltS"/>
    <property type="match status" value="1"/>
</dbReference>
<dbReference type="GO" id="GO:0005886">
    <property type="term" value="C:plasma membrane"/>
    <property type="evidence" value="ECO:0007669"/>
    <property type="project" value="UniProtKB-SubCell"/>
</dbReference>
<feature type="transmembrane region" description="Helical" evidence="1">
    <location>
        <begin position="45"/>
        <end position="65"/>
    </location>
</feature>
<dbReference type="InterPro" id="IPR004445">
    <property type="entry name" value="GltS"/>
</dbReference>
<feature type="transmembrane region" description="Helical" evidence="1">
    <location>
        <begin position="169"/>
        <end position="193"/>
    </location>
</feature>
<dbReference type="GO" id="GO:0015501">
    <property type="term" value="F:glutamate:sodium symporter activity"/>
    <property type="evidence" value="ECO:0007669"/>
    <property type="project" value="UniProtKB-UniRule"/>
</dbReference>
<dbReference type="GO" id="GO:0015813">
    <property type="term" value="P:L-glutamate transmembrane transport"/>
    <property type="evidence" value="ECO:0007669"/>
    <property type="project" value="UniProtKB-UniRule"/>
</dbReference>
<dbReference type="RefSeq" id="WP_055342117.1">
    <property type="nucleotide sequence ID" value="NZ_CDNI01000003.1"/>
</dbReference>
<feature type="transmembrane region" description="Helical" evidence="1">
    <location>
        <begin position="12"/>
        <end position="33"/>
    </location>
</feature>
<protein>
    <recommendedName>
        <fullName evidence="1 2">Sodium/glutamate symporter</fullName>
    </recommendedName>
</protein>
<dbReference type="PANTHER" id="PTHR36178:SF1">
    <property type="entry name" value="SODIUM_GLUTAMATE SYMPORTER"/>
    <property type="match status" value="1"/>
</dbReference>
<feature type="transmembrane region" description="Helical" evidence="1">
    <location>
        <begin position="104"/>
        <end position="128"/>
    </location>
</feature>
<accession>A0A0C7R7L6</accession>
<evidence type="ECO:0000313" key="4">
    <source>
        <dbReference type="Proteomes" id="UP000049127"/>
    </source>
</evidence>
<organism evidence="3 4">
    <name type="scientific">Paraclostridium sordellii</name>
    <name type="common">Clostridium sordellii</name>
    <dbReference type="NCBI Taxonomy" id="1505"/>
    <lineage>
        <taxon>Bacteria</taxon>
        <taxon>Bacillati</taxon>
        <taxon>Bacillota</taxon>
        <taxon>Clostridia</taxon>
        <taxon>Peptostreptococcales</taxon>
        <taxon>Peptostreptococcaceae</taxon>
        <taxon>Paraclostridium</taxon>
    </lineage>
</organism>
<feature type="transmembrane region" description="Helical" evidence="1">
    <location>
        <begin position="77"/>
        <end position="97"/>
    </location>
</feature>
<feature type="transmembrane region" description="Helical" evidence="1">
    <location>
        <begin position="296"/>
        <end position="318"/>
    </location>
</feature>
<evidence type="ECO:0000256" key="2">
    <source>
        <dbReference type="NCBIfam" id="TIGR00210"/>
    </source>
</evidence>
<name>A0A0C7R7L6_PARSO</name>
<sequence>MELSHVNGILTLNLNIVATIALACFLIIFGRVIRKHISVLDRLCIPGPVIGGILFAILVFILKYFDILSIVLDTSLQSTFMVAFFSTVGIEASFKLLKKGGKSVVIYWIFCIILIFAQNLIGILGAMFTGLEPLLGLMCGAISMGGGHGTSATFGPTLESMGVVGANTIGLAAATLGLICGGLIGAPTSKYLITKYKLKPKKETVVNFHDDISDKDGIHSDVTDSDASLPTASAIDTSEFIKHLFIISTCMTIGYVVSEFITHITGYVLPEYVGGILVAMLFRNTNDKFKVVEVDYSYFELLGNVSLKLFLTMALMSIKLWELETLGLPMLIIVLMQVLFIVLFTIFVMFRLLGKDYDAAVMVGGFIGHELGATPNALANLNSICSRYGYSQKAFFTIPIVCAFLIDLVALPTIIMFINMLS</sequence>
<keyword evidence="1" id="KW-0472">Membrane</keyword>
<dbReference type="OrthoDB" id="4921038at2"/>
<keyword evidence="1" id="KW-0915">Sodium</keyword>
<dbReference type="Pfam" id="PF03616">
    <property type="entry name" value="Glt_symporter"/>
    <property type="match status" value="1"/>
</dbReference>
<evidence type="ECO:0000256" key="1">
    <source>
        <dbReference type="HAMAP-Rule" id="MF_02062"/>
    </source>
</evidence>
<keyword evidence="1" id="KW-1133">Transmembrane helix</keyword>
<reference evidence="3 4" key="1">
    <citation type="submission" date="2015-01" db="EMBL/GenBank/DDBJ databases">
        <authorList>
            <person name="Aslett A.Martin."/>
            <person name="De Silva Nishadi"/>
        </authorList>
    </citation>
    <scope>NUCLEOTIDE SEQUENCE [LARGE SCALE GENOMIC DNA]</scope>
    <source>
        <strain evidence="3 4">R28058</strain>
    </source>
</reference>
<feature type="transmembrane region" description="Helical" evidence="1">
    <location>
        <begin position="264"/>
        <end position="284"/>
    </location>
</feature>
<feature type="transmembrane region" description="Helical" evidence="1">
    <location>
        <begin position="330"/>
        <end position="353"/>
    </location>
</feature>
<comment type="subcellular location">
    <subcellularLocation>
        <location evidence="1">Cell membrane</location>
        <topology evidence="1">Multi-pass membrane protein</topology>
    </subcellularLocation>
</comment>
<comment type="similarity">
    <text evidence="1">Belongs to the glutamate:Na(+) symporter (ESS) (TC 2.A.27) family.</text>
</comment>
<keyword evidence="1" id="KW-0406">Ion transport</keyword>
<proteinExistence type="inferred from homology"/>
<keyword evidence="1" id="KW-1003">Cell membrane</keyword>
<keyword evidence="1" id="KW-0812">Transmembrane</keyword>
<keyword evidence="1" id="KW-0813">Transport</keyword>
<gene>
    <name evidence="3" type="primary">gltS_2</name>
    <name evidence="3" type="ORF">R28058_17721</name>
</gene>
<dbReference type="AlphaFoldDB" id="A0A0C7R7L6"/>
<dbReference type="NCBIfam" id="TIGR00210">
    <property type="entry name" value="gltS"/>
    <property type="match status" value="1"/>
</dbReference>
<keyword evidence="1" id="KW-0739">Sodium transport</keyword>
<feature type="transmembrane region" description="Helical" evidence="1">
    <location>
        <begin position="394"/>
        <end position="418"/>
    </location>
</feature>
<dbReference type="Proteomes" id="UP000049127">
    <property type="component" value="Unassembled WGS sequence"/>
</dbReference>
<keyword evidence="1" id="KW-0029">Amino-acid transport</keyword>
<dbReference type="PANTHER" id="PTHR36178">
    <property type="entry name" value="SLR0625 PROTEIN"/>
    <property type="match status" value="1"/>
</dbReference>
<evidence type="ECO:0000313" key="3">
    <source>
        <dbReference type="EMBL" id="CEQ04039.1"/>
    </source>
</evidence>
<keyword evidence="1" id="KW-0769">Symport</keyword>
<dbReference type="EMBL" id="CEKZ01000003">
    <property type="protein sequence ID" value="CEQ04039.1"/>
    <property type="molecule type" value="Genomic_DNA"/>
</dbReference>